<reference evidence="1 2" key="1">
    <citation type="submission" date="2023-09" db="EMBL/GenBank/DDBJ databases">
        <authorList>
            <person name="Rey-Velasco X."/>
        </authorList>
    </citation>
    <scope>NUCLEOTIDE SEQUENCE [LARGE SCALE GENOMIC DNA]</scope>
    <source>
        <strain evidence="1 2">W409</strain>
    </source>
</reference>
<dbReference type="Proteomes" id="UP001249020">
    <property type="component" value="Unassembled WGS sequence"/>
</dbReference>
<dbReference type="EMBL" id="JAVRIE010000010">
    <property type="protein sequence ID" value="MDT0584338.1"/>
    <property type="molecule type" value="Genomic_DNA"/>
</dbReference>
<evidence type="ECO:0000313" key="2">
    <source>
        <dbReference type="Proteomes" id="UP001249020"/>
    </source>
</evidence>
<evidence type="ECO:0000313" key="1">
    <source>
        <dbReference type="EMBL" id="MDT0584338.1"/>
    </source>
</evidence>
<protein>
    <submittedName>
        <fullName evidence="1">Uncharacterized protein</fullName>
    </submittedName>
</protein>
<organism evidence="1 2">
    <name type="scientific">Brumicola blandensis</name>
    <dbReference type="NCBI Taxonomy" id="3075611"/>
    <lineage>
        <taxon>Bacteria</taxon>
        <taxon>Pseudomonadati</taxon>
        <taxon>Pseudomonadota</taxon>
        <taxon>Gammaproteobacteria</taxon>
        <taxon>Alteromonadales</taxon>
        <taxon>Alteromonadaceae</taxon>
        <taxon>Brumicola</taxon>
    </lineage>
</organism>
<dbReference type="AlphaFoldDB" id="A0AAW8RAY0"/>
<proteinExistence type="predicted"/>
<comment type="caution">
    <text evidence="1">The sequence shown here is derived from an EMBL/GenBank/DDBJ whole genome shotgun (WGS) entry which is preliminary data.</text>
</comment>
<keyword evidence="2" id="KW-1185">Reference proteome</keyword>
<gene>
    <name evidence="1" type="ORF">RM544_17445</name>
</gene>
<dbReference type="RefSeq" id="WP_311363108.1">
    <property type="nucleotide sequence ID" value="NZ_JAVRIE010000010.1"/>
</dbReference>
<name>A0AAW8RAY0_9ALTE</name>
<accession>A0AAW8RAY0</accession>
<sequence>MFLFPFLLTGYLRLWQIAAKKVTEIASSVQSANHESEFLRLDIAVSEVFDLTLVQLSQIMQIVRRIEVRMR</sequence>